<evidence type="ECO:0000256" key="1">
    <source>
        <dbReference type="RuleBase" id="RU363094"/>
    </source>
</evidence>
<comment type="function">
    <text evidence="1">Acetylates the N-terminal alanine of ribosomal protein bS18.</text>
</comment>
<comment type="subcellular location">
    <subcellularLocation>
        <location evidence="1">Cytoplasm</location>
    </subcellularLocation>
</comment>
<dbReference type="Pfam" id="PF00583">
    <property type="entry name" value="Acetyltransf_1"/>
    <property type="match status" value="1"/>
</dbReference>
<comment type="catalytic activity">
    <reaction evidence="1">
        <text>N-terminal L-alanyl-[ribosomal protein bS18] + acetyl-CoA = N-terminal N(alpha)-acetyl-L-alanyl-[ribosomal protein bS18] + CoA + H(+)</text>
        <dbReference type="Rhea" id="RHEA:43756"/>
        <dbReference type="Rhea" id="RHEA-COMP:10676"/>
        <dbReference type="Rhea" id="RHEA-COMP:10677"/>
        <dbReference type="ChEBI" id="CHEBI:15378"/>
        <dbReference type="ChEBI" id="CHEBI:57287"/>
        <dbReference type="ChEBI" id="CHEBI:57288"/>
        <dbReference type="ChEBI" id="CHEBI:64718"/>
        <dbReference type="ChEBI" id="CHEBI:83683"/>
        <dbReference type="EC" id="2.3.1.266"/>
    </reaction>
</comment>
<dbReference type="STRING" id="1122930.SAMN02745168_1132"/>
<proteinExistence type="inferred from homology"/>
<keyword evidence="4" id="KW-1185">Reference proteome</keyword>
<dbReference type="NCBIfam" id="TIGR01575">
    <property type="entry name" value="rimI"/>
    <property type="match status" value="1"/>
</dbReference>
<dbReference type="PANTHER" id="PTHR43072:SF60">
    <property type="entry name" value="L-2,4-DIAMINOBUTYRIC ACID ACETYLTRANSFERASE"/>
    <property type="match status" value="1"/>
</dbReference>
<dbReference type="Proteomes" id="UP000192790">
    <property type="component" value="Unassembled WGS sequence"/>
</dbReference>
<dbReference type="GO" id="GO:0008999">
    <property type="term" value="F:protein-N-terminal-alanine acetyltransferase activity"/>
    <property type="evidence" value="ECO:0007669"/>
    <property type="project" value="UniProtKB-EC"/>
</dbReference>
<dbReference type="InterPro" id="IPR000182">
    <property type="entry name" value="GNAT_dom"/>
</dbReference>
<feature type="domain" description="N-acetyltransferase" evidence="2">
    <location>
        <begin position="6"/>
        <end position="150"/>
    </location>
</feature>
<dbReference type="PROSITE" id="PS51186">
    <property type="entry name" value="GNAT"/>
    <property type="match status" value="1"/>
</dbReference>
<dbReference type="GO" id="GO:0005737">
    <property type="term" value="C:cytoplasm"/>
    <property type="evidence" value="ECO:0007669"/>
    <property type="project" value="UniProtKB-SubCell"/>
</dbReference>
<dbReference type="PANTHER" id="PTHR43072">
    <property type="entry name" value="N-ACETYLTRANSFERASE"/>
    <property type="match status" value="1"/>
</dbReference>
<protein>
    <recommendedName>
        <fullName evidence="1">[Ribosomal protein bS18]-alanine N-acetyltransferase</fullName>
        <ecNumber evidence="1">2.3.1.266</ecNumber>
    </recommendedName>
</protein>
<keyword evidence="1" id="KW-0963">Cytoplasm</keyword>
<evidence type="ECO:0000259" key="2">
    <source>
        <dbReference type="PROSITE" id="PS51186"/>
    </source>
</evidence>
<organism evidence="3 4">
    <name type="scientific">Papillibacter cinnamivorans DSM 12816</name>
    <dbReference type="NCBI Taxonomy" id="1122930"/>
    <lineage>
        <taxon>Bacteria</taxon>
        <taxon>Bacillati</taxon>
        <taxon>Bacillota</taxon>
        <taxon>Clostridia</taxon>
        <taxon>Eubacteriales</taxon>
        <taxon>Oscillospiraceae</taxon>
        <taxon>Papillibacter</taxon>
    </lineage>
</organism>
<dbReference type="AlphaFoldDB" id="A0A1W1ZIH5"/>
<dbReference type="OrthoDB" id="9794566at2"/>
<accession>A0A1W1ZIH5</accession>
<dbReference type="EMBL" id="FWXW01000002">
    <property type="protein sequence ID" value="SMC48166.1"/>
    <property type="molecule type" value="Genomic_DNA"/>
</dbReference>
<dbReference type="InterPro" id="IPR006464">
    <property type="entry name" value="AcTrfase_RimI/Ard1"/>
</dbReference>
<sequence length="154" mass="16998">MGGRDYSIVSLSPEHIRGMAEIERLCFSTPWTEEMLAGELTNPHAVYAVALNHVRVLGYAGMHAVVDEGYITNVAVHPDARRQGIGNALVQTLVGYGRDTGLAFLTLEARAGNREAITLYTSCGFEEAGRRSGYYEEPKEDAVLMTLWLKERHA</sequence>
<evidence type="ECO:0000313" key="4">
    <source>
        <dbReference type="Proteomes" id="UP000192790"/>
    </source>
</evidence>
<dbReference type="CDD" id="cd04301">
    <property type="entry name" value="NAT_SF"/>
    <property type="match status" value="1"/>
</dbReference>
<name>A0A1W1ZIH5_9FIRM</name>
<evidence type="ECO:0000313" key="3">
    <source>
        <dbReference type="EMBL" id="SMC48166.1"/>
    </source>
</evidence>
<dbReference type="SUPFAM" id="SSF55729">
    <property type="entry name" value="Acyl-CoA N-acyltransferases (Nat)"/>
    <property type="match status" value="1"/>
</dbReference>
<dbReference type="InterPro" id="IPR016181">
    <property type="entry name" value="Acyl_CoA_acyltransferase"/>
</dbReference>
<dbReference type="EC" id="2.3.1.266" evidence="1"/>
<gene>
    <name evidence="3" type="ORF">SAMN02745168_1132</name>
</gene>
<reference evidence="3 4" key="1">
    <citation type="submission" date="2017-04" db="EMBL/GenBank/DDBJ databases">
        <authorList>
            <person name="Afonso C.L."/>
            <person name="Miller P.J."/>
            <person name="Scott M.A."/>
            <person name="Spackman E."/>
            <person name="Goraichik I."/>
            <person name="Dimitrov K.M."/>
            <person name="Suarez D.L."/>
            <person name="Swayne D.E."/>
        </authorList>
    </citation>
    <scope>NUCLEOTIDE SEQUENCE [LARGE SCALE GENOMIC DNA]</scope>
    <source>
        <strain evidence="3 4">DSM 12816</strain>
    </source>
</reference>
<keyword evidence="3" id="KW-0808">Transferase</keyword>
<dbReference type="Gene3D" id="3.40.630.30">
    <property type="match status" value="1"/>
</dbReference>
<comment type="similarity">
    <text evidence="1">Belongs to the acetyltransferase family. RimI subfamily.</text>
</comment>